<evidence type="ECO:0000313" key="4">
    <source>
        <dbReference type="Proteomes" id="UP001304895"/>
    </source>
</evidence>
<feature type="region of interest" description="Disordered" evidence="1">
    <location>
        <begin position="1"/>
        <end position="24"/>
    </location>
</feature>
<dbReference type="CDD" id="cd09917">
    <property type="entry name" value="F-box_SF"/>
    <property type="match status" value="1"/>
</dbReference>
<dbReference type="SUPFAM" id="SSF81383">
    <property type="entry name" value="F-box domain"/>
    <property type="match status" value="1"/>
</dbReference>
<sequence length="164" mass="17692">MASLRSGAEQQVHRVDSEGVDPGPTVADQLIEQTVSLTISGQETEADGLAVPGRDTTRQLETTHSPVQQLCPGVWPYADTMTWEQAQNVAGRSAARILNSRHAPSMAEPPSRAELEDSKAASSTARGARQSITSEQLEGLPNEVLFHILSYLEVCDLLATSRVR</sequence>
<reference evidence="3" key="1">
    <citation type="journal article" date="2023" name="Mol. Phylogenet. Evol.">
        <title>Genome-scale phylogeny and comparative genomics of the fungal order Sordariales.</title>
        <authorList>
            <person name="Hensen N."/>
            <person name="Bonometti L."/>
            <person name="Westerberg I."/>
            <person name="Brannstrom I.O."/>
            <person name="Guillou S."/>
            <person name="Cros-Aarteil S."/>
            <person name="Calhoun S."/>
            <person name="Haridas S."/>
            <person name="Kuo A."/>
            <person name="Mondo S."/>
            <person name="Pangilinan J."/>
            <person name="Riley R."/>
            <person name="LaButti K."/>
            <person name="Andreopoulos B."/>
            <person name="Lipzen A."/>
            <person name="Chen C."/>
            <person name="Yan M."/>
            <person name="Daum C."/>
            <person name="Ng V."/>
            <person name="Clum A."/>
            <person name="Steindorff A."/>
            <person name="Ohm R.A."/>
            <person name="Martin F."/>
            <person name="Silar P."/>
            <person name="Natvig D.O."/>
            <person name="Lalanne C."/>
            <person name="Gautier V."/>
            <person name="Ament-Velasquez S.L."/>
            <person name="Kruys A."/>
            <person name="Hutchinson M.I."/>
            <person name="Powell A.J."/>
            <person name="Barry K."/>
            <person name="Miller A.N."/>
            <person name="Grigoriev I.V."/>
            <person name="Debuchy R."/>
            <person name="Gladieux P."/>
            <person name="Hiltunen Thoren M."/>
            <person name="Johannesson H."/>
        </authorList>
    </citation>
    <scope>NUCLEOTIDE SEQUENCE</scope>
    <source>
        <strain evidence="3">CBS 123565</strain>
    </source>
</reference>
<feature type="region of interest" description="Disordered" evidence="1">
    <location>
        <begin position="100"/>
        <end position="134"/>
    </location>
</feature>
<evidence type="ECO:0000313" key="3">
    <source>
        <dbReference type="EMBL" id="KAK4135097.1"/>
    </source>
</evidence>
<dbReference type="InterPro" id="IPR036047">
    <property type="entry name" value="F-box-like_dom_sf"/>
</dbReference>
<dbReference type="PROSITE" id="PS50181">
    <property type="entry name" value="FBOX"/>
    <property type="match status" value="1"/>
</dbReference>
<dbReference type="AlphaFoldDB" id="A0AAN6ZE84"/>
<feature type="domain" description="F-box" evidence="2">
    <location>
        <begin position="134"/>
        <end position="164"/>
    </location>
</feature>
<organism evidence="3 4">
    <name type="scientific">Trichocladium antarcticum</name>
    <dbReference type="NCBI Taxonomy" id="1450529"/>
    <lineage>
        <taxon>Eukaryota</taxon>
        <taxon>Fungi</taxon>
        <taxon>Dikarya</taxon>
        <taxon>Ascomycota</taxon>
        <taxon>Pezizomycotina</taxon>
        <taxon>Sordariomycetes</taxon>
        <taxon>Sordariomycetidae</taxon>
        <taxon>Sordariales</taxon>
        <taxon>Chaetomiaceae</taxon>
        <taxon>Trichocladium</taxon>
    </lineage>
</organism>
<comment type="caution">
    <text evidence="3">The sequence shown here is derived from an EMBL/GenBank/DDBJ whole genome shotgun (WGS) entry which is preliminary data.</text>
</comment>
<reference evidence="3" key="2">
    <citation type="submission" date="2023-05" db="EMBL/GenBank/DDBJ databases">
        <authorList>
            <consortium name="Lawrence Berkeley National Laboratory"/>
            <person name="Steindorff A."/>
            <person name="Hensen N."/>
            <person name="Bonometti L."/>
            <person name="Westerberg I."/>
            <person name="Brannstrom I.O."/>
            <person name="Guillou S."/>
            <person name="Cros-Aarteil S."/>
            <person name="Calhoun S."/>
            <person name="Haridas S."/>
            <person name="Kuo A."/>
            <person name="Mondo S."/>
            <person name="Pangilinan J."/>
            <person name="Riley R."/>
            <person name="Labutti K."/>
            <person name="Andreopoulos B."/>
            <person name="Lipzen A."/>
            <person name="Chen C."/>
            <person name="Yanf M."/>
            <person name="Daum C."/>
            <person name="Ng V."/>
            <person name="Clum A."/>
            <person name="Ohm R."/>
            <person name="Martin F."/>
            <person name="Silar P."/>
            <person name="Natvig D."/>
            <person name="Lalanne C."/>
            <person name="Gautier V."/>
            <person name="Ament-Velasquez S.L."/>
            <person name="Kruys A."/>
            <person name="Hutchinson M.I."/>
            <person name="Powell A.J."/>
            <person name="Barry K."/>
            <person name="Miller A.N."/>
            <person name="Grigoriev I.V."/>
            <person name="Debuchy R."/>
            <person name="Gladieux P."/>
            <person name="Thoren M.H."/>
            <person name="Johannesson H."/>
        </authorList>
    </citation>
    <scope>NUCLEOTIDE SEQUENCE</scope>
    <source>
        <strain evidence="3">CBS 123565</strain>
    </source>
</reference>
<accession>A0AAN6ZE84</accession>
<dbReference type="Proteomes" id="UP001304895">
    <property type="component" value="Unassembled WGS sequence"/>
</dbReference>
<gene>
    <name evidence="3" type="ORF">BT67DRAFT_291377</name>
</gene>
<name>A0AAN6ZE84_9PEZI</name>
<proteinExistence type="predicted"/>
<keyword evidence="4" id="KW-1185">Reference proteome</keyword>
<dbReference type="Gene3D" id="1.20.1280.50">
    <property type="match status" value="1"/>
</dbReference>
<feature type="compositionally biased region" description="Polar residues" evidence="1">
    <location>
        <begin position="120"/>
        <end position="134"/>
    </location>
</feature>
<dbReference type="Pfam" id="PF12937">
    <property type="entry name" value="F-box-like"/>
    <property type="match status" value="1"/>
</dbReference>
<dbReference type="EMBL" id="MU853407">
    <property type="protein sequence ID" value="KAK4135097.1"/>
    <property type="molecule type" value="Genomic_DNA"/>
</dbReference>
<protein>
    <recommendedName>
        <fullName evidence="2">F-box domain-containing protein</fullName>
    </recommendedName>
</protein>
<evidence type="ECO:0000256" key="1">
    <source>
        <dbReference type="SAM" id="MobiDB-lite"/>
    </source>
</evidence>
<evidence type="ECO:0000259" key="2">
    <source>
        <dbReference type="PROSITE" id="PS50181"/>
    </source>
</evidence>
<dbReference type="InterPro" id="IPR001810">
    <property type="entry name" value="F-box_dom"/>
</dbReference>